<proteinExistence type="predicted"/>
<dbReference type="PROSITE" id="PS50851">
    <property type="entry name" value="CHEW"/>
    <property type="match status" value="1"/>
</dbReference>
<dbReference type="Proteomes" id="UP000252800">
    <property type="component" value="Unassembled WGS sequence"/>
</dbReference>
<dbReference type="InterPro" id="IPR036061">
    <property type="entry name" value="CheW-like_dom_sf"/>
</dbReference>
<evidence type="ECO:0000313" key="1">
    <source>
        <dbReference type="EMBL" id="RBR31767.1"/>
    </source>
</evidence>
<comment type="caution">
    <text evidence="1">The sequence shown here is derived from an EMBL/GenBank/DDBJ whole genome shotgun (WGS) entry which is preliminary data.</text>
</comment>
<evidence type="ECO:0000313" key="2">
    <source>
        <dbReference type="Proteomes" id="UP000252800"/>
    </source>
</evidence>
<dbReference type="RefSeq" id="WP_113783617.1">
    <property type="nucleotide sequence ID" value="NZ_JAKUDR010000001.1"/>
</dbReference>
<accession>A0A366SJU0</accession>
<dbReference type="Gene3D" id="2.40.50.180">
    <property type="entry name" value="CheA-289, Domain 4"/>
    <property type="match status" value="1"/>
</dbReference>
<dbReference type="EMBL" id="LEOY01000002">
    <property type="protein sequence ID" value="RBR31767.1"/>
    <property type="molecule type" value="Genomic_DNA"/>
</dbReference>
<dbReference type="Pfam" id="PF01584">
    <property type="entry name" value="CheW"/>
    <property type="match status" value="1"/>
</dbReference>
<gene>
    <name evidence="1" type="ORF">EB18_00190</name>
</gene>
<dbReference type="InterPro" id="IPR039315">
    <property type="entry name" value="CheW"/>
</dbReference>
<organism evidence="1 2">
    <name type="scientific">Enterococcus cecorum</name>
    <dbReference type="NCBI Taxonomy" id="44008"/>
    <lineage>
        <taxon>Bacteria</taxon>
        <taxon>Bacillati</taxon>
        <taxon>Bacillota</taxon>
        <taxon>Bacilli</taxon>
        <taxon>Lactobacillales</taxon>
        <taxon>Enterococcaceae</taxon>
        <taxon>Enterococcus</taxon>
    </lineage>
</organism>
<dbReference type="GO" id="GO:0005829">
    <property type="term" value="C:cytosol"/>
    <property type="evidence" value="ECO:0007669"/>
    <property type="project" value="TreeGrafter"/>
</dbReference>
<reference evidence="1 2" key="1">
    <citation type="submission" date="2015-06" db="EMBL/GenBank/DDBJ databases">
        <title>The Genome Sequence of Enterococcus cecorum 170AEA1.</title>
        <authorList>
            <consortium name="The Broad Institute Genomics Platform"/>
            <consortium name="The Broad Institute Genome Sequencing Center for Infectious Disease"/>
            <person name="Earl A.M."/>
            <person name="Van Tyne D."/>
            <person name="Lebreton F."/>
            <person name="Saavedra J.T."/>
            <person name="Gilmore M.S."/>
            <person name="Manson McGuire A."/>
            <person name="Clock S."/>
            <person name="Crupain M."/>
            <person name="Rangan U."/>
            <person name="Young S."/>
            <person name="Abouelleil A."/>
            <person name="Cao P."/>
            <person name="Chapman S.B."/>
            <person name="Griggs A."/>
            <person name="Priest M."/>
            <person name="Shea T."/>
            <person name="Wortman J."/>
            <person name="Nusbaum C."/>
            <person name="Birren B."/>
        </authorList>
    </citation>
    <scope>NUCLEOTIDE SEQUENCE [LARGE SCALE GENOMIC DNA]</scope>
    <source>
        <strain evidence="1 2">170AEA1</strain>
    </source>
</reference>
<dbReference type="SMART" id="SM00260">
    <property type="entry name" value="CheW"/>
    <property type="match status" value="1"/>
</dbReference>
<dbReference type="PANTHER" id="PTHR22617">
    <property type="entry name" value="CHEMOTAXIS SENSOR HISTIDINE KINASE-RELATED"/>
    <property type="match status" value="1"/>
</dbReference>
<dbReference type="Gene3D" id="2.30.30.40">
    <property type="entry name" value="SH3 Domains"/>
    <property type="match status" value="1"/>
</dbReference>
<dbReference type="GO" id="GO:0006935">
    <property type="term" value="P:chemotaxis"/>
    <property type="evidence" value="ECO:0007669"/>
    <property type="project" value="InterPro"/>
</dbReference>
<name>A0A366SJU0_9ENTE</name>
<sequence>MQMILFQMNQQHFLISADSVEEVIDTVNITSVPLAPHWVEGLINLRGTVLTVINLSRLIGMNSIAENRNILIMKQNEERKGLLIEEVIEVIDIQEEEIQLDATEKFDYYTGIVKFKDRLANVIDVNHLIFE</sequence>
<protein>
    <submittedName>
        <fullName evidence="1">Uncharacterized protein</fullName>
    </submittedName>
</protein>
<dbReference type="SUPFAM" id="SSF50341">
    <property type="entry name" value="CheW-like"/>
    <property type="match status" value="1"/>
</dbReference>
<dbReference type="PANTHER" id="PTHR22617:SF23">
    <property type="entry name" value="CHEMOTAXIS PROTEIN CHEW"/>
    <property type="match status" value="1"/>
</dbReference>
<dbReference type="GO" id="GO:0007165">
    <property type="term" value="P:signal transduction"/>
    <property type="evidence" value="ECO:0007669"/>
    <property type="project" value="InterPro"/>
</dbReference>
<dbReference type="AlphaFoldDB" id="A0A366SJU0"/>
<dbReference type="InterPro" id="IPR002545">
    <property type="entry name" value="CheW-lke_dom"/>
</dbReference>